<evidence type="ECO:0000313" key="1">
    <source>
        <dbReference type="EMBL" id="GGR37959.1"/>
    </source>
</evidence>
<reference evidence="1 4" key="1">
    <citation type="journal article" date="2014" name="Int. J. Syst. Evol. Microbiol.">
        <title>Complete genome sequence of Corynebacterium casei LMG S-19264T (=DSM 44701T), isolated from a smear-ripened cheese.</title>
        <authorList>
            <consortium name="US DOE Joint Genome Institute (JGI-PGF)"/>
            <person name="Walter F."/>
            <person name="Albersmeier A."/>
            <person name="Kalinowski J."/>
            <person name="Ruckert C."/>
        </authorList>
    </citation>
    <scope>NUCLEOTIDE SEQUENCE [LARGE SCALE GENOMIC DNA]</scope>
    <source>
        <strain evidence="1 4">JCM 4205</strain>
    </source>
</reference>
<evidence type="ECO:0000313" key="4">
    <source>
        <dbReference type="Proteomes" id="UP000642014"/>
    </source>
</evidence>
<accession>A0AAV4KPH0</accession>
<sequence length="182" mass="19595">MAAPWATPEELRVHLGLPVIDEVRAAEKIAAAEVVIRGGIRQTVDAVGNDVLHLVGNGRRVINLPEMPVTAVLSVTVDGGLPLLSTGYRVNRHGILTALSGVWPLDADVVVVYSHGYEVLPPLFKQVCLQVAGRAWVHASTAVAAESLGDRSVTYDKERTGEALTAYEERLLEPYARGPESR</sequence>
<dbReference type="EMBL" id="BMSJ01000009">
    <property type="protein sequence ID" value="GGR37959.1"/>
    <property type="molecule type" value="Genomic_DNA"/>
</dbReference>
<dbReference type="Proteomes" id="UP000642014">
    <property type="component" value="Unassembled WGS sequence"/>
</dbReference>
<dbReference type="AlphaFoldDB" id="A0AAV4KPH0"/>
<organism evidence="1 4">
    <name type="scientific">Streptomyces cinereoruber</name>
    <dbReference type="NCBI Taxonomy" id="67260"/>
    <lineage>
        <taxon>Bacteria</taxon>
        <taxon>Bacillati</taxon>
        <taxon>Actinomycetota</taxon>
        <taxon>Actinomycetes</taxon>
        <taxon>Kitasatosporales</taxon>
        <taxon>Streptomycetaceae</taxon>
        <taxon>Streptomyces</taxon>
    </lineage>
</organism>
<protein>
    <submittedName>
        <fullName evidence="1">Uncharacterized protein</fullName>
    </submittedName>
</protein>
<evidence type="ECO:0000313" key="3">
    <source>
        <dbReference type="Proteomes" id="UP000326029"/>
    </source>
</evidence>
<name>A0AAV4KPH0_9ACTN</name>
<reference evidence="1" key="3">
    <citation type="submission" date="2023-08" db="EMBL/GenBank/DDBJ databases">
        <authorList>
            <person name="Sun Q."/>
            <person name="Ohkuma M."/>
        </authorList>
    </citation>
    <scope>NUCLEOTIDE SEQUENCE</scope>
    <source>
        <strain evidence="1">JCM 4205</strain>
    </source>
</reference>
<dbReference type="Proteomes" id="UP000326029">
    <property type="component" value="Chromosome"/>
</dbReference>
<evidence type="ECO:0000313" key="2">
    <source>
        <dbReference type="EMBL" id="QEV33275.1"/>
    </source>
</evidence>
<keyword evidence="3" id="KW-1185">Reference proteome</keyword>
<reference evidence="2 3" key="2">
    <citation type="submission" date="2017-09" db="EMBL/GenBank/DDBJ databases">
        <authorList>
            <person name="Lee N."/>
            <person name="Cho B.-K."/>
        </authorList>
    </citation>
    <scope>NUCLEOTIDE SEQUENCE [LARGE SCALE GENOMIC DNA]</scope>
    <source>
        <strain evidence="2 3">ATCC 19740</strain>
    </source>
</reference>
<gene>
    <name evidence="2" type="ORF">CP977_14785</name>
    <name evidence="1" type="ORF">GCM10010497_46050</name>
</gene>
<dbReference type="EMBL" id="CP023693">
    <property type="protein sequence ID" value="QEV33275.1"/>
    <property type="molecule type" value="Genomic_DNA"/>
</dbReference>
<proteinExistence type="predicted"/>
<dbReference type="GeneID" id="95455039"/>
<dbReference type="RefSeq" id="WP_152370260.1">
    <property type="nucleotide sequence ID" value="NZ_BMSJ01000009.1"/>
</dbReference>